<gene>
    <name evidence="1" type="ORF">Sdagh_49860</name>
</gene>
<evidence type="ECO:0000313" key="2">
    <source>
        <dbReference type="Proteomes" id="UP001052655"/>
    </source>
</evidence>
<comment type="caution">
    <text evidence="1">The sequence shown here is derived from an EMBL/GenBank/DDBJ whole genome shotgun (WGS) entry which is preliminary data.</text>
</comment>
<accession>A0ABQ3Q7J1</accession>
<protein>
    <submittedName>
        <fullName evidence="1">Uncharacterized protein</fullName>
    </submittedName>
</protein>
<dbReference type="EMBL" id="BNDX01000013">
    <property type="protein sequence ID" value="GHI33256.1"/>
    <property type="molecule type" value="Genomic_DNA"/>
</dbReference>
<proteinExistence type="predicted"/>
<sequence length="75" mass="7996">MTGETRELPPAIELPRARYSGWACVWCGASLRHVLAVPAGRATGYVGAHDMSTEVSQCPPGYGCEGRSPYIKEGS</sequence>
<name>A0ABQ3Q7J1_9ACTN</name>
<dbReference type="Proteomes" id="UP001052655">
    <property type="component" value="Unassembled WGS sequence"/>
</dbReference>
<dbReference type="RefSeq" id="WP_190078666.1">
    <property type="nucleotide sequence ID" value="NZ_BMTC01000055.1"/>
</dbReference>
<reference evidence="1" key="1">
    <citation type="submission" date="2024-05" db="EMBL/GenBank/DDBJ databases">
        <title>Whole genome shotgun sequence of Streptomyces daghestanicus NBRC 12762.</title>
        <authorList>
            <person name="Komaki H."/>
            <person name="Tamura T."/>
        </authorList>
    </citation>
    <scope>NUCLEOTIDE SEQUENCE</scope>
    <source>
        <strain evidence="1">NBRC 12762</strain>
    </source>
</reference>
<evidence type="ECO:0000313" key="1">
    <source>
        <dbReference type="EMBL" id="GHI33256.1"/>
    </source>
</evidence>
<organism evidence="1 2">
    <name type="scientific">Streptomyces daghestanicus</name>
    <dbReference type="NCBI Taxonomy" id="66885"/>
    <lineage>
        <taxon>Bacteria</taxon>
        <taxon>Bacillati</taxon>
        <taxon>Actinomycetota</taxon>
        <taxon>Actinomycetes</taxon>
        <taxon>Kitasatosporales</taxon>
        <taxon>Streptomycetaceae</taxon>
        <taxon>Streptomyces</taxon>
    </lineage>
</organism>
<keyword evidence="2" id="KW-1185">Reference proteome</keyword>